<proteinExistence type="predicted"/>
<evidence type="ECO:0000259" key="2">
    <source>
        <dbReference type="Pfam" id="PF03078"/>
    </source>
</evidence>
<sequence>MVLLNSFKQCTRNAIVAYERGKIGETSIAIGSMITPILEASSCRLPHFSHYSTYIDISYLNKTWFLKGTHEGKHIYRFQHPSYGACKILLPNKELTDFAERDNIVFLPTADELHMDGGDATVGHQGEPSNQLEGYHFTPFNAEGTNPAIQKAHEHIRLLQEWCKQQEKTIKKLVRTVKTLKAKLSCTSRASDDTVSVSNRRKRRAVRSPTPDSTSHETEDESFSSHSTSQ</sequence>
<dbReference type="AlphaFoldDB" id="A0A1J3F3L2"/>
<gene>
    <name evidence="3" type="ORF">LC_TR7398_c12_g1_i1_g.25635</name>
</gene>
<evidence type="ECO:0000313" key="3">
    <source>
        <dbReference type="EMBL" id="JAU37080.1"/>
    </source>
</evidence>
<accession>A0A1J3F3L2</accession>
<protein>
    <recommendedName>
        <fullName evidence="2">Arabidopsis retrotransposon Orf1 C-terminal domain-containing protein</fullName>
    </recommendedName>
</protein>
<dbReference type="InterPro" id="IPR004312">
    <property type="entry name" value="ATHILA_Orf1_C"/>
</dbReference>
<evidence type="ECO:0000256" key="1">
    <source>
        <dbReference type="SAM" id="MobiDB-lite"/>
    </source>
</evidence>
<dbReference type="Pfam" id="PF03078">
    <property type="entry name" value="ATHILA"/>
    <property type="match status" value="1"/>
</dbReference>
<feature type="domain" description="Arabidopsis retrotransposon Orf1 C-terminal" evidence="2">
    <location>
        <begin position="25"/>
        <end position="189"/>
    </location>
</feature>
<reference evidence="3" key="1">
    <citation type="submission" date="2016-07" db="EMBL/GenBank/DDBJ databases">
        <title>De novo transcriptome assembly of four accessions of the metal hyperaccumulator plant Noccaea caerulescens.</title>
        <authorList>
            <person name="Blande D."/>
            <person name="Halimaa P."/>
            <person name="Tervahauta A.I."/>
            <person name="Aarts M.G."/>
            <person name="Karenlampi S.O."/>
        </authorList>
    </citation>
    <scope>NUCLEOTIDE SEQUENCE</scope>
</reference>
<dbReference type="EMBL" id="GEVK01015752">
    <property type="protein sequence ID" value="JAU37080.1"/>
    <property type="molecule type" value="Transcribed_RNA"/>
</dbReference>
<feature type="compositionally biased region" description="Polar residues" evidence="1">
    <location>
        <begin position="188"/>
        <end position="198"/>
    </location>
</feature>
<name>A0A1J3F3L2_NOCCA</name>
<organism evidence="3">
    <name type="scientific">Noccaea caerulescens</name>
    <name type="common">Alpine penny-cress</name>
    <name type="synonym">Thlaspi caerulescens</name>
    <dbReference type="NCBI Taxonomy" id="107243"/>
    <lineage>
        <taxon>Eukaryota</taxon>
        <taxon>Viridiplantae</taxon>
        <taxon>Streptophyta</taxon>
        <taxon>Embryophyta</taxon>
        <taxon>Tracheophyta</taxon>
        <taxon>Spermatophyta</taxon>
        <taxon>Magnoliopsida</taxon>
        <taxon>eudicotyledons</taxon>
        <taxon>Gunneridae</taxon>
        <taxon>Pentapetalae</taxon>
        <taxon>rosids</taxon>
        <taxon>malvids</taxon>
        <taxon>Brassicales</taxon>
        <taxon>Brassicaceae</taxon>
        <taxon>Coluteocarpeae</taxon>
        <taxon>Noccaea</taxon>
    </lineage>
</organism>
<feature type="region of interest" description="Disordered" evidence="1">
    <location>
        <begin position="188"/>
        <end position="230"/>
    </location>
</feature>